<dbReference type="InterPro" id="IPR013786">
    <property type="entry name" value="AcylCoA_DH/ox_N"/>
</dbReference>
<dbReference type="Proteomes" id="UP000003704">
    <property type="component" value="Unassembled WGS sequence"/>
</dbReference>
<evidence type="ECO:0000313" key="11">
    <source>
        <dbReference type="Proteomes" id="UP000003704"/>
    </source>
</evidence>
<dbReference type="RefSeq" id="WP_007183897.1">
    <property type="nucleotide sequence ID" value="NZ_AKGD01000001.1"/>
</dbReference>
<evidence type="ECO:0000259" key="8">
    <source>
        <dbReference type="Pfam" id="PF02770"/>
    </source>
</evidence>
<reference evidence="10 11" key="1">
    <citation type="journal article" date="2012" name="J. Bacteriol.">
        <title>Genome Sequence of n-Alkane-Degrading Hydrocarboniphaga effusa Strain AP103T (ATCC BAA-332T).</title>
        <authorList>
            <person name="Chang H.K."/>
            <person name="Zylstra G.J."/>
            <person name="Chae J.C."/>
        </authorList>
    </citation>
    <scope>NUCLEOTIDE SEQUENCE [LARGE SCALE GENOMIC DNA]</scope>
    <source>
        <strain evidence="10 11">AP103</strain>
    </source>
</reference>
<dbReference type="InterPro" id="IPR037069">
    <property type="entry name" value="AcylCoA_DH/ox_N_sf"/>
</dbReference>
<dbReference type="InterPro" id="IPR052161">
    <property type="entry name" value="Mycobact_Acyl-CoA_DH"/>
</dbReference>
<protein>
    <submittedName>
        <fullName evidence="10">Putative acyl-CoA dehydrogenase</fullName>
    </submittedName>
</protein>
<keyword evidence="11" id="KW-1185">Reference proteome</keyword>
<dbReference type="OrthoDB" id="9769473at2"/>
<dbReference type="STRING" id="1172194.WQQ_09410"/>
<dbReference type="Pfam" id="PF02770">
    <property type="entry name" value="Acyl-CoA_dh_M"/>
    <property type="match status" value="1"/>
</dbReference>
<dbReference type="AlphaFoldDB" id="I7ZFW8"/>
<dbReference type="InterPro" id="IPR009075">
    <property type="entry name" value="AcylCo_DH/oxidase_C"/>
</dbReference>
<dbReference type="InterPro" id="IPR046373">
    <property type="entry name" value="Acyl-CoA_Oxase/DH_mid-dom_sf"/>
</dbReference>
<dbReference type="SUPFAM" id="SSF47203">
    <property type="entry name" value="Acyl-CoA dehydrogenase C-terminal domain-like"/>
    <property type="match status" value="1"/>
</dbReference>
<evidence type="ECO:0000256" key="1">
    <source>
        <dbReference type="ARBA" id="ARBA00001974"/>
    </source>
</evidence>
<dbReference type="InterPro" id="IPR036250">
    <property type="entry name" value="AcylCo_DH-like_C"/>
</dbReference>
<evidence type="ECO:0000256" key="3">
    <source>
        <dbReference type="ARBA" id="ARBA00022630"/>
    </source>
</evidence>
<dbReference type="GO" id="GO:0050660">
    <property type="term" value="F:flavin adenine dinucleotide binding"/>
    <property type="evidence" value="ECO:0007669"/>
    <property type="project" value="InterPro"/>
</dbReference>
<keyword evidence="3 6" id="KW-0285">Flavoprotein</keyword>
<dbReference type="Gene3D" id="1.20.140.10">
    <property type="entry name" value="Butyryl-CoA Dehydrogenase, subunit A, domain 3"/>
    <property type="match status" value="1"/>
</dbReference>
<dbReference type="InterPro" id="IPR009100">
    <property type="entry name" value="AcylCoA_DH/oxidase_NM_dom_sf"/>
</dbReference>
<dbReference type="PANTHER" id="PTHR43292:SF3">
    <property type="entry name" value="ACYL-COA DEHYDROGENASE FADE29"/>
    <property type="match status" value="1"/>
</dbReference>
<comment type="cofactor">
    <cofactor evidence="1 6">
        <name>FAD</name>
        <dbReference type="ChEBI" id="CHEBI:57692"/>
    </cofactor>
</comment>
<evidence type="ECO:0000256" key="5">
    <source>
        <dbReference type="ARBA" id="ARBA00023002"/>
    </source>
</evidence>
<proteinExistence type="inferred from homology"/>
<evidence type="ECO:0000313" key="10">
    <source>
        <dbReference type="EMBL" id="EIT70804.1"/>
    </source>
</evidence>
<comment type="caution">
    <text evidence="10">The sequence shown here is derived from an EMBL/GenBank/DDBJ whole genome shotgun (WGS) entry which is preliminary data.</text>
</comment>
<feature type="domain" description="Acyl-CoA dehydrogenase/oxidase N-terminal" evidence="9">
    <location>
        <begin position="6"/>
        <end position="119"/>
    </location>
</feature>
<comment type="similarity">
    <text evidence="2 6">Belongs to the acyl-CoA dehydrogenase family.</text>
</comment>
<dbReference type="InterPro" id="IPR006091">
    <property type="entry name" value="Acyl-CoA_Oxase/DH_mid-dom"/>
</dbReference>
<keyword evidence="5 6" id="KW-0560">Oxidoreductase</keyword>
<keyword evidence="4 6" id="KW-0274">FAD</keyword>
<dbReference type="SUPFAM" id="SSF56645">
    <property type="entry name" value="Acyl-CoA dehydrogenase NM domain-like"/>
    <property type="match status" value="1"/>
</dbReference>
<dbReference type="Gene3D" id="2.40.110.10">
    <property type="entry name" value="Butyryl-CoA Dehydrogenase, subunit A, domain 2"/>
    <property type="match status" value="1"/>
</dbReference>
<dbReference type="PATRIC" id="fig|1172194.4.peg.901"/>
<feature type="domain" description="Acyl-CoA oxidase/dehydrogenase middle" evidence="8">
    <location>
        <begin position="125"/>
        <end position="211"/>
    </location>
</feature>
<sequence length="395" mass="43666">MDLRFTDEENAFRAEVRAFIRAKLPADIHAKMLEHRSLTKDDVVTWQRILNARGWATPSWPKAWGGPGWDAVQRYIFLDELHQAPAPEPVSFNVSMIGPVIGTFGSEEQKQRLLPRIANLDDWWCQGFSEPGAGSDLAALSTSAVREGDEYLVNGTKMWQGMGHRADWMFTLVRTDPTAKKQAGITFLLIDMKSPGLSVQPIMTIDGRHEVNSVFLDKVRVPVANRVGDENKGWDIAKFLLGNERTGIARIGMSKQLLRRAKKIAAETGADDADFKLRCAEIEVELKALEITQMRVLAGMKEHSEKPDPRSSILKVRGVDLRQSASELMLRAAGPYALPAEGEYDEPNADAPLAGSTWGSTIAPVYYILRAASIYGGATEVQKNILAQSVLGLPK</sequence>
<evidence type="ECO:0000256" key="6">
    <source>
        <dbReference type="RuleBase" id="RU362125"/>
    </source>
</evidence>
<gene>
    <name evidence="10" type="ORF">WQQ_09410</name>
</gene>
<evidence type="ECO:0000259" key="7">
    <source>
        <dbReference type="Pfam" id="PF00441"/>
    </source>
</evidence>
<dbReference type="GO" id="GO:0016627">
    <property type="term" value="F:oxidoreductase activity, acting on the CH-CH group of donors"/>
    <property type="evidence" value="ECO:0007669"/>
    <property type="project" value="InterPro"/>
</dbReference>
<dbReference type="Pfam" id="PF02771">
    <property type="entry name" value="Acyl-CoA_dh_N"/>
    <property type="match status" value="1"/>
</dbReference>
<dbReference type="Gene3D" id="1.10.540.10">
    <property type="entry name" value="Acyl-CoA dehydrogenase/oxidase, N-terminal domain"/>
    <property type="match status" value="1"/>
</dbReference>
<feature type="domain" description="Acyl-CoA dehydrogenase/oxidase C-terminal" evidence="7">
    <location>
        <begin position="231"/>
        <end position="390"/>
    </location>
</feature>
<name>I7ZFW8_9GAMM</name>
<dbReference type="GO" id="GO:0005886">
    <property type="term" value="C:plasma membrane"/>
    <property type="evidence" value="ECO:0007669"/>
    <property type="project" value="TreeGrafter"/>
</dbReference>
<accession>I7ZFW8</accession>
<dbReference type="EMBL" id="AKGD01000001">
    <property type="protein sequence ID" value="EIT70804.1"/>
    <property type="molecule type" value="Genomic_DNA"/>
</dbReference>
<evidence type="ECO:0000256" key="4">
    <source>
        <dbReference type="ARBA" id="ARBA00022827"/>
    </source>
</evidence>
<evidence type="ECO:0000256" key="2">
    <source>
        <dbReference type="ARBA" id="ARBA00009347"/>
    </source>
</evidence>
<organism evidence="10 11">
    <name type="scientific">Hydrocarboniphaga effusa AP103</name>
    <dbReference type="NCBI Taxonomy" id="1172194"/>
    <lineage>
        <taxon>Bacteria</taxon>
        <taxon>Pseudomonadati</taxon>
        <taxon>Pseudomonadota</taxon>
        <taxon>Gammaproteobacteria</taxon>
        <taxon>Nevskiales</taxon>
        <taxon>Nevskiaceae</taxon>
        <taxon>Hydrocarboniphaga</taxon>
    </lineage>
</organism>
<dbReference type="PANTHER" id="PTHR43292">
    <property type="entry name" value="ACYL-COA DEHYDROGENASE"/>
    <property type="match status" value="1"/>
</dbReference>
<dbReference type="Pfam" id="PF00441">
    <property type="entry name" value="Acyl-CoA_dh_1"/>
    <property type="match status" value="1"/>
</dbReference>
<evidence type="ECO:0000259" key="9">
    <source>
        <dbReference type="Pfam" id="PF02771"/>
    </source>
</evidence>
<dbReference type="FunFam" id="2.40.110.10:FF:000011">
    <property type="entry name" value="Acyl-CoA dehydrogenase FadE34"/>
    <property type="match status" value="1"/>
</dbReference>